<dbReference type="Proteomes" id="UP000323000">
    <property type="component" value="Chromosome 7"/>
</dbReference>
<comment type="catalytic activity">
    <reaction evidence="4">
        <text>21-O-acetyl-isomeliandiol + A = (21S)-21-acetoxyl-apo-melianone + AH2</text>
        <dbReference type="Rhea" id="RHEA:80307"/>
        <dbReference type="ChEBI" id="CHEBI:13193"/>
        <dbReference type="ChEBI" id="CHEBI:17499"/>
        <dbReference type="ChEBI" id="CHEBI:231455"/>
        <dbReference type="ChEBI" id="CHEBI:231456"/>
    </reaction>
    <physiologicalReaction direction="left-to-right" evidence="4">
        <dbReference type="Rhea" id="RHEA:80308"/>
    </physiologicalReaction>
</comment>
<dbReference type="InterPro" id="IPR020904">
    <property type="entry name" value="Sc_DH/Rdtase_CS"/>
</dbReference>
<dbReference type="SUPFAM" id="SSF51735">
    <property type="entry name" value="NAD(P)-binding Rossmann-fold domains"/>
    <property type="match status" value="1"/>
</dbReference>
<name>A0A5C7HPB0_9ROSI</name>
<evidence type="ECO:0000256" key="2">
    <source>
        <dbReference type="ARBA" id="ARBA00023002"/>
    </source>
</evidence>
<accession>A0A5C7HPB0</accession>
<evidence type="ECO:0000313" key="7">
    <source>
        <dbReference type="EMBL" id="TXG58664.1"/>
    </source>
</evidence>
<comment type="similarity">
    <text evidence="3">Belongs to the short-chain dehydrogenases/reductases (SDR) family. SDR65C subfamily.</text>
</comment>
<dbReference type="InterPro" id="IPR002347">
    <property type="entry name" value="SDR_fam"/>
</dbReference>
<keyword evidence="2" id="KW-0560">Oxidoreductase</keyword>
<evidence type="ECO:0000256" key="6">
    <source>
        <dbReference type="ARBA" id="ARBA00079187"/>
    </source>
</evidence>
<dbReference type="GO" id="GO:0016491">
    <property type="term" value="F:oxidoreductase activity"/>
    <property type="evidence" value="ECO:0007669"/>
    <property type="project" value="UniProtKB-KW"/>
</dbReference>
<evidence type="ECO:0000256" key="3">
    <source>
        <dbReference type="ARBA" id="ARBA00025714"/>
    </source>
</evidence>
<dbReference type="PROSITE" id="PS00061">
    <property type="entry name" value="ADH_SHORT"/>
    <property type="match status" value="1"/>
</dbReference>
<reference evidence="8" key="1">
    <citation type="journal article" date="2019" name="Gigascience">
        <title>De novo genome assembly of the endangered Acer yangbiense, a plant species with extremely small populations endemic to Yunnan Province, China.</title>
        <authorList>
            <person name="Yang J."/>
            <person name="Wariss H.M."/>
            <person name="Tao L."/>
            <person name="Zhang R."/>
            <person name="Yun Q."/>
            <person name="Hollingsworth P."/>
            <person name="Dao Z."/>
            <person name="Luo G."/>
            <person name="Guo H."/>
            <person name="Ma Y."/>
            <person name="Sun W."/>
        </authorList>
    </citation>
    <scope>NUCLEOTIDE SEQUENCE [LARGE SCALE GENOMIC DNA]</scope>
    <source>
        <strain evidence="8">cv. Malutang</strain>
    </source>
</reference>
<proteinExistence type="inferred from homology"/>
<dbReference type="InterPro" id="IPR045000">
    <property type="entry name" value="TR"/>
</dbReference>
<keyword evidence="8" id="KW-1185">Reference proteome</keyword>
<dbReference type="Pfam" id="PF13561">
    <property type="entry name" value="adh_short_C2"/>
    <property type="match status" value="1"/>
</dbReference>
<evidence type="ECO:0000256" key="1">
    <source>
        <dbReference type="ARBA" id="ARBA00022857"/>
    </source>
</evidence>
<keyword evidence="1" id="KW-0521">NADP</keyword>
<dbReference type="FunFam" id="3.40.50.720:FF:000084">
    <property type="entry name" value="Short-chain dehydrogenase reductase"/>
    <property type="match status" value="1"/>
</dbReference>
<dbReference type="EMBL" id="VAHF01000007">
    <property type="protein sequence ID" value="TXG58664.1"/>
    <property type="molecule type" value="Genomic_DNA"/>
</dbReference>
<sequence length="323" mass="35058">MLSDSQGKQPVRLKAVDSGGRAVDVSAEEHIWSLERFLGQNPPQSLRELDQRLSLLVVPLVGNYTNQRWSLKGMTALVTGGTKGIGYAIVEELAGFGAIVHTCSRNQTELNDRIQEWQSKGFEVSGSVCDLKIRAQRDKLMETVSSLFYGKLNILVNNAGIAVSKEATEVTAEDFSDVMCTNFESGYHLCQLGHPLLKASGNGNIVFISSVTSLIATPRCSLYASTKGAINQVTKNLACEWAKDNIRVNSIAPWIIRTPLIDAAEENPEAKKMISYLISRTPIPRAGKPEEVSSVVAFLCFPAASYITGQVLCVDGGYTVTGI</sequence>
<evidence type="ECO:0000256" key="5">
    <source>
        <dbReference type="ARBA" id="ARBA00071958"/>
    </source>
</evidence>
<comment type="caution">
    <text evidence="7">The sequence shown here is derived from an EMBL/GenBank/DDBJ whole genome shotgun (WGS) entry which is preliminary data.</text>
</comment>
<dbReference type="PANTHER" id="PTHR42898">
    <property type="entry name" value="TROPINONE REDUCTASE"/>
    <property type="match status" value="1"/>
</dbReference>
<evidence type="ECO:0000313" key="8">
    <source>
        <dbReference type="Proteomes" id="UP000323000"/>
    </source>
</evidence>
<dbReference type="InterPro" id="IPR036291">
    <property type="entry name" value="NAD(P)-bd_dom_sf"/>
</dbReference>
<organism evidence="7 8">
    <name type="scientific">Acer yangbiense</name>
    <dbReference type="NCBI Taxonomy" id="1000413"/>
    <lineage>
        <taxon>Eukaryota</taxon>
        <taxon>Viridiplantae</taxon>
        <taxon>Streptophyta</taxon>
        <taxon>Embryophyta</taxon>
        <taxon>Tracheophyta</taxon>
        <taxon>Spermatophyta</taxon>
        <taxon>Magnoliopsida</taxon>
        <taxon>eudicotyledons</taxon>
        <taxon>Gunneridae</taxon>
        <taxon>Pentapetalae</taxon>
        <taxon>rosids</taxon>
        <taxon>malvids</taxon>
        <taxon>Sapindales</taxon>
        <taxon>Sapindaceae</taxon>
        <taxon>Hippocastanoideae</taxon>
        <taxon>Acereae</taxon>
        <taxon>Acer</taxon>
    </lineage>
</organism>
<dbReference type="PRINTS" id="PR00081">
    <property type="entry name" value="GDHRDH"/>
</dbReference>
<protein>
    <recommendedName>
        <fullName evidence="5">(21S)-21-acetoxyl-apo-melianone synthase SDR</fullName>
    </recommendedName>
    <alternativeName>
        <fullName evidence="6">Short chain dehydrogenase-reductase</fullName>
    </alternativeName>
</protein>
<dbReference type="PANTHER" id="PTHR42898:SF6">
    <property type="entry name" value="NADP-DEPENDENT MANNITOL DEHYDROGENASE"/>
    <property type="match status" value="1"/>
</dbReference>
<gene>
    <name evidence="7" type="ORF">EZV62_016493</name>
</gene>
<dbReference type="Gene3D" id="3.40.50.720">
    <property type="entry name" value="NAD(P)-binding Rossmann-like Domain"/>
    <property type="match status" value="1"/>
</dbReference>
<dbReference type="OrthoDB" id="417891at2759"/>
<evidence type="ECO:0000256" key="4">
    <source>
        <dbReference type="ARBA" id="ARBA00052082"/>
    </source>
</evidence>
<dbReference type="PRINTS" id="PR00080">
    <property type="entry name" value="SDRFAMILY"/>
</dbReference>
<dbReference type="AlphaFoldDB" id="A0A5C7HPB0"/>